<dbReference type="EMBL" id="JAAVUN010000004">
    <property type="protein sequence ID" value="NKE09052.1"/>
    <property type="molecule type" value="Genomic_DNA"/>
</dbReference>
<keyword evidence="7" id="KW-1185">Reference proteome</keyword>
<dbReference type="SUPFAM" id="SSF55347">
    <property type="entry name" value="Glyceraldehyde-3-phosphate dehydrogenase-like, C-terminal domain"/>
    <property type="match status" value="1"/>
</dbReference>
<comment type="caution">
    <text evidence="6">The sequence shown here is derived from an EMBL/GenBank/DDBJ whole genome shotgun (WGS) entry which is preliminary data.</text>
</comment>
<dbReference type="InterPro" id="IPR055170">
    <property type="entry name" value="GFO_IDH_MocA-like_dom"/>
</dbReference>
<feature type="domain" description="Gfo/Idh/MocA-like oxidoreductase N-terminal" evidence="4">
    <location>
        <begin position="39"/>
        <end position="163"/>
    </location>
</feature>
<name>A0A846TTD8_9MICC</name>
<dbReference type="PANTHER" id="PTHR22604">
    <property type="entry name" value="OXIDOREDUCTASES"/>
    <property type="match status" value="1"/>
</dbReference>
<evidence type="ECO:0000256" key="3">
    <source>
        <dbReference type="ARBA" id="ARBA00023027"/>
    </source>
</evidence>
<dbReference type="InterPro" id="IPR050984">
    <property type="entry name" value="Gfo/Idh/MocA_domain"/>
</dbReference>
<comment type="similarity">
    <text evidence="1">Belongs to the Gfo/Idh/MocA family.</text>
</comment>
<dbReference type="AlphaFoldDB" id="A0A846TTD8"/>
<dbReference type="Gene3D" id="3.40.50.720">
    <property type="entry name" value="NAD(P)-binding Rossmann-like Domain"/>
    <property type="match status" value="1"/>
</dbReference>
<dbReference type="GO" id="GO:0016491">
    <property type="term" value="F:oxidoreductase activity"/>
    <property type="evidence" value="ECO:0007669"/>
    <property type="project" value="UniProtKB-KW"/>
</dbReference>
<evidence type="ECO:0000256" key="2">
    <source>
        <dbReference type="ARBA" id="ARBA00023002"/>
    </source>
</evidence>
<dbReference type="Gene3D" id="3.30.360.10">
    <property type="entry name" value="Dihydrodipicolinate Reductase, domain 2"/>
    <property type="match status" value="1"/>
</dbReference>
<evidence type="ECO:0000256" key="1">
    <source>
        <dbReference type="ARBA" id="ARBA00010928"/>
    </source>
</evidence>
<dbReference type="Pfam" id="PF22725">
    <property type="entry name" value="GFO_IDH_MocA_C3"/>
    <property type="match status" value="1"/>
</dbReference>
<accession>A0A846TTD8</accession>
<evidence type="ECO:0000259" key="5">
    <source>
        <dbReference type="Pfam" id="PF22725"/>
    </source>
</evidence>
<dbReference type="SUPFAM" id="SSF51735">
    <property type="entry name" value="NAD(P)-binding Rossmann-fold domains"/>
    <property type="match status" value="1"/>
</dbReference>
<reference evidence="6 7" key="1">
    <citation type="submission" date="2020-02" db="EMBL/GenBank/DDBJ databases">
        <authorList>
            <person name="Sun Q."/>
        </authorList>
    </citation>
    <scope>NUCLEOTIDE SEQUENCE [LARGE SCALE GENOMIC DNA]</scope>
    <source>
        <strain evidence="6 7">YIM 13062</strain>
    </source>
</reference>
<gene>
    <name evidence="6" type="ORF">GTW58_03650</name>
</gene>
<dbReference type="PANTHER" id="PTHR22604:SF105">
    <property type="entry name" value="TRANS-1,2-DIHYDROBENZENE-1,2-DIOL DEHYDROGENASE"/>
    <property type="match status" value="1"/>
</dbReference>
<dbReference type="GO" id="GO:0000166">
    <property type="term" value="F:nucleotide binding"/>
    <property type="evidence" value="ECO:0007669"/>
    <property type="project" value="InterPro"/>
</dbReference>
<dbReference type="InterPro" id="IPR036291">
    <property type="entry name" value="NAD(P)-bd_dom_sf"/>
</dbReference>
<feature type="domain" description="GFO/IDH/MocA-like oxidoreductase" evidence="5">
    <location>
        <begin position="173"/>
        <end position="288"/>
    </location>
</feature>
<sequence length="366" mass="39452">MTAPDADVNCLADFARAGLDAAHLDRPLEPTHPGAPPLGWGVVGPGAIAQRVVPEIAMLPDARLVAVSSRSRSRAQEFADRQGFVRAYSDEDSGELTGLQALAQDPEVEVVYVASPHGHHHNHVSELLRAGKHVVCEKALAISAEQVRDLLDLARAQGVLLMEAVWTAMTPGFRRIMHLVEQGTIGTVSAVTGAIGFHATPDPTHRLFNPSDGGGVTLDMLVYPLLYADALLGEVKTHTVTGHMGPTGVDDDLAVQLQCAKGWAQLSATLRRVPATGITLSGTQGWLRVEGRLNNPPQVEWMTQQRRTEGLDPVTETIPMVGAGYVPQMREATRCIREGLVESPFVPWALSLSRAEFFDQVRAQIS</sequence>
<evidence type="ECO:0000313" key="6">
    <source>
        <dbReference type="EMBL" id="NKE09052.1"/>
    </source>
</evidence>
<dbReference type="RefSeq" id="WP_119932333.1">
    <property type="nucleotide sequence ID" value="NZ_JAAVUN010000004.1"/>
</dbReference>
<evidence type="ECO:0000313" key="7">
    <source>
        <dbReference type="Proteomes" id="UP000521379"/>
    </source>
</evidence>
<evidence type="ECO:0000259" key="4">
    <source>
        <dbReference type="Pfam" id="PF01408"/>
    </source>
</evidence>
<keyword evidence="3" id="KW-0520">NAD</keyword>
<dbReference type="InterPro" id="IPR000683">
    <property type="entry name" value="Gfo/Idh/MocA-like_OxRdtase_N"/>
</dbReference>
<keyword evidence="2" id="KW-0560">Oxidoreductase</keyword>
<protein>
    <submittedName>
        <fullName evidence="6">Gfo/Idh/MocA family oxidoreductase</fullName>
    </submittedName>
</protein>
<organism evidence="6 7">
    <name type="scientific">Kocuria subflava</name>
    <dbReference type="NCBI Taxonomy" id="1736139"/>
    <lineage>
        <taxon>Bacteria</taxon>
        <taxon>Bacillati</taxon>
        <taxon>Actinomycetota</taxon>
        <taxon>Actinomycetes</taxon>
        <taxon>Micrococcales</taxon>
        <taxon>Micrococcaceae</taxon>
        <taxon>Kocuria</taxon>
    </lineage>
</organism>
<dbReference type="Proteomes" id="UP000521379">
    <property type="component" value="Unassembled WGS sequence"/>
</dbReference>
<proteinExistence type="inferred from homology"/>
<dbReference type="Pfam" id="PF01408">
    <property type="entry name" value="GFO_IDH_MocA"/>
    <property type="match status" value="1"/>
</dbReference>